<dbReference type="RefSeq" id="WP_269882321.1">
    <property type="nucleotide sequence ID" value="NZ_JAQAGZ010000009.1"/>
</dbReference>
<keyword evidence="2" id="KW-1185">Reference proteome</keyword>
<comment type="caution">
    <text evidence="1">The sequence shown here is derived from an EMBL/GenBank/DDBJ whole genome shotgun (WGS) entry which is preliminary data.</text>
</comment>
<sequence>MFNPYDYYITPEEYEEAARNGINRNTLDARIRRYAWVKQRAVTEPVQVQKDRTEIKKLMKAHGISYENFKNRTISLGWDDHSAATVPLQNLKGRQEHIRRVIELNRRYPREMMELAESNGISSCLFRVQSGNLDGALFLLLPCQKHVPIGKRHLGHLCCTVIIRNSIVGCSKQVLLICRLVG</sequence>
<dbReference type="Proteomes" id="UP001527882">
    <property type="component" value="Unassembled WGS sequence"/>
</dbReference>
<protein>
    <submittedName>
        <fullName evidence="1">Uncharacterized protein</fullName>
    </submittedName>
</protein>
<gene>
    <name evidence="1" type="ORF">O9H85_15415</name>
</gene>
<reference evidence="1 2" key="1">
    <citation type="submission" date="2022-12" db="EMBL/GenBank/DDBJ databases">
        <title>Draft genome sequence of Paenibacillus sp. dW9.</title>
        <authorList>
            <person name="Choi E.-W."/>
            <person name="Kim D.-U."/>
        </authorList>
    </citation>
    <scope>NUCLEOTIDE SEQUENCE [LARGE SCALE GENOMIC DNA]</scope>
    <source>
        <strain evidence="2">dW9</strain>
    </source>
</reference>
<organism evidence="1 2">
    <name type="scientific">Paenibacillus gyeongsangnamensis</name>
    <dbReference type="NCBI Taxonomy" id="3388067"/>
    <lineage>
        <taxon>Bacteria</taxon>
        <taxon>Bacillati</taxon>
        <taxon>Bacillota</taxon>
        <taxon>Bacilli</taxon>
        <taxon>Bacillales</taxon>
        <taxon>Paenibacillaceae</taxon>
        <taxon>Paenibacillus</taxon>
    </lineage>
</organism>
<evidence type="ECO:0000313" key="1">
    <source>
        <dbReference type="EMBL" id="MCZ8513797.1"/>
    </source>
</evidence>
<proteinExistence type="predicted"/>
<evidence type="ECO:0000313" key="2">
    <source>
        <dbReference type="Proteomes" id="UP001527882"/>
    </source>
</evidence>
<dbReference type="EMBL" id="JAQAGZ010000009">
    <property type="protein sequence ID" value="MCZ8513797.1"/>
    <property type="molecule type" value="Genomic_DNA"/>
</dbReference>
<name>A0ABT4QA89_9BACL</name>
<accession>A0ABT4QA89</accession>